<dbReference type="InterPro" id="IPR027463">
    <property type="entry name" value="AcrB_DN_DC_subdom"/>
</dbReference>
<dbReference type="PANTHER" id="PTHR32063">
    <property type="match status" value="1"/>
</dbReference>
<feature type="transmembrane region" description="Helical" evidence="1">
    <location>
        <begin position="386"/>
        <end position="410"/>
    </location>
</feature>
<feature type="transmembrane region" description="Helical" evidence="1">
    <location>
        <begin position="526"/>
        <end position="546"/>
    </location>
</feature>
<dbReference type="PANTHER" id="PTHR32063:SF28">
    <property type="entry name" value="BLR2861 PROTEIN"/>
    <property type="match status" value="1"/>
</dbReference>
<feature type="transmembrane region" description="Helical" evidence="1">
    <location>
        <begin position="908"/>
        <end position="929"/>
    </location>
</feature>
<feature type="transmembrane region" description="Helical" evidence="1">
    <location>
        <begin position="463"/>
        <end position="486"/>
    </location>
</feature>
<dbReference type="SUPFAM" id="SSF82866">
    <property type="entry name" value="Multidrug efflux transporter AcrB transmembrane domain"/>
    <property type="match status" value="2"/>
</dbReference>
<dbReference type="Gene3D" id="3.30.70.1440">
    <property type="entry name" value="Multidrug efflux transporter AcrB pore domain"/>
    <property type="match status" value="1"/>
</dbReference>
<evidence type="ECO:0000313" key="3">
    <source>
        <dbReference type="Proteomes" id="UP001172083"/>
    </source>
</evidence>
<reference evidence="2" key="1">
    <citation type="submission" date="2023-06" db="EMBL/GenBank/DDBJ databases">
        <title>Genomic of Agaribacillus aureum.</title>
        <authorList>
            <person name="Wang G."/>
        </authorList>
    </citation>
    <scope>NUCLEOTIDE SEQUENCE</scope>
    <source>
        <strain evidence="2">BMA12</strain>
    </source>
</reference>
<evidence type="ECO:0000313" key="2">
    <source>
        <dbReference type="EMBL" id="MDN5215418.1"/>
    </source>
</evidence>
<dbReference type="Proteomes" id="UP001172083">
    <property type="component" value="Unassembled WGS sequence"/>
</dbReference>
<feature type="transmembrane region" description="Helical" evidence="1">
    <location>
        <begin position="334"/>
        <end position="353"/>
    </location>
</feature>
<accession>A0ABT8LGK7</accession>
<dbReference type="InterPro" id="IPR001036">
    <property type="entry name" value="Acrflvin-R"/>
</dbReference>
<feature type="transmembrane region" description="Helical" evidence="1">
    <location>
        <begin position="360"/>
        <end position="380"/>
    </location>
</feature>
<dbReference type="SUPFAM" id="SSF82714">
    <property type="entry name" value="Multidrug efflux transporter AcrB TolC docking domain, DN and DC subdomains"/>
    <property type="match status" value="2"/>
</dbReference>
<feature type="transmembrane region" description="Helical" evidence="1">
    <location>
        <begin position="856"/>
        <end position="875"/>
    </location>
</feature>
<feature type="transmembrane region" description="Helical" evidence="1">
    <location>
        <begin position="12"/>
        <end position="33"/>
    </location>
</feature>
<dbReference type="EMBL" id="JAUJEB010000006">
    <property type="protein sequence ID" value="MDN5215418.1"/>
    <property type="molecule type" value="Genomic_DNA"/>
</dbReference>
<feature type="transmembrane region" description="Helical" evidence="1">
    <location>
        <begin position="985"/>
        <end position="1011"/>
    </location>
</feature>
<protein>
    <submittedName>
        <fullName evidence="2">Efflux RND transporter permease subunit</fullName>
    </submittedName>
</protein>
<dbReference type="SUPFAM" id="SSF82693">
    <property type="entry name" value="Multidrug efflux transporter AcrB pore domain, PN1, PN2, PC1 and PC2 subdomains"/>
    <property type="match status" value="3"/>
</dbReference>
<comment type="caution">
    <text evidence="2">The sequence shown here is derived from an EMBL/GenBank/DDBJ whole genome shotgun (WGS) entry which is preliminary data.</text>
</comment>
<dbReference type="Gene3D" id="1.20.1640.10">
    <property type="entry name" value="Multidrug efflux transporter AcrB transmembrane domain"/>
    <property type="match status" value="2"/>
</dbReference>
<dbReference type="Gene3D" id="3.30.70.1430">
    <property type="entry name" value="Multidrug efflux transporter AcrB pore domain"/>
    <property type="match status" value="2"/>
</dbReference>
<sequence>MMSLTSISIERPVLAIVMSIVIVIFGLVGFNFLGVREYPSVDPPIITVTSNYTGANADIIESQITEPLEESINGIAGIKSLTSVSRDGRSTITVEFELGIDLEAAANDVRDRVSRAQRSLPPDTDPPIVAKADADSFPIIITSLRSDTRSLLDLTLIADNIIKERLQTISGVSESRIWGAKKYSMRLWLDPLKLAAYQLTPLDVLNAVNNNNIELPTGRVEGANTELTVRTNGRLNTPQEFNNLIIKEDEFNIVKFQDIGHAELSPENLRTVLKRDGIPMVMPILIAQPGSNHINIADEFYKRFEAIKKDLPSDVEAAIVFDSTEYIKTSITEVQQTIITAFSLVVIIIFLFLRDWRTTVIPVVTIPISLIGSFFFMYLMGFSINVLTLLGVILAIGLVVDDTIVVLENIYKRIEGGEAPKQAGIKGTQEIFFAVISTTVSLVAVFLPLIFLQGLTGRLFREFGVVVAGAVVISSFVALTVTPMLSTKLLKMRKKKPRFYTVTEPFFIWLNKGYNRSLEAFMKQRWLAFVIMALAVGLGYLIYPVLPSELSPREDRNSFRIFATGPEGVTFEYMDNYVDEIVKTTLEDVPEKNFVGSVTSPGFGAASSVNSAFVFTILKPADERERSQQEIAMALTPKIQSNTKARAFVIQPETIGGRGGGSNLPLQFVIQSQNLDKLKEALPKFMEKAYQNPTFNFVNLDLKFNKPEINVEIDREKARALGVSVLDIAQTLQLAFSGQRFGYFIMDGKQYQVIGQVTRENRNDPLDLQSVYVRNQAGELIQLDNLVKMKEHINPPQLYRYNRFVAATVSASLAPGQTLGKGIQVMEEIGNEVLDDSYSTTLKGTSNEFKESKSSLLFAFVFALVLIYLSLSAQFESFKDPLIIMFTVPLAIAGALLTLWLFQQSLNIFSQIGIIMLIGLVTKNGILIVEFANQRKAQGENLMDAIINAAEARFRPIMMTSFSTILGILPIALALGAGAESRISMGLSVIGGLIFSTILTLYVIPAIYSFISSKEKRVARF</sequence>
<dbReference type="Gene3D" id="3.30.2090.10">
    <property type="entry name" value="Multidrug efflux transporter AcrB TolC docking domain, DN and DC subdomains"/>
    <property type="match status" value="2"/>
</dbReference>
<feature type="transmembrane region" description="Helical" evidence="1">
    <location>
        <begin position="957"/>
        <end position="979"/>
    </location>
</feature>
<dbReference type="PRINTS" id="PR00702">
    <property type="entry name" value="ACRIFLAVINRP"/>
</dbReference>
<keyword evidence="1" id="KW-1133">Transmembrane helix</keyword>
<keyword evidence="1" id="KW-0472">Membrane</keyword>
<keyword evidence="3" id="KW-1185">Reference proteome</keyword>
<organism evidence="2 3">
    <name type="scientific">Agaribacillus aureus</name>
    <dbReference type="NCBI Taxonomy" id="3051825"/>
    <lineage>
        <taxon>Bacteria</taxon>
        <taxon>Pseudomonadati</taxon>
        <taxon>Bacteroidota</taxon>
        <taxon>Cytophagia</taxon>
        <taxon>Cytophagales</taxon>
        <taxon>Splendidivirgaceae</taxon>
        <taxon>Agaribacillus</taxon>
    </lineage>
</organism>
<dbReference type="Gene3D" id="3.30.70.1320">
    <property type="entry name" value="Multidrug efflux transporter AcrB pore domain like"/>
    <property type="match status" value="1"/>
</dbReference>
<keyword evidence="1" id="KW-0812">Transmembrane</keyword>
<feature type="transmembrane region" description="Helical" evidence="1">
    <location>
        <begin position="431"/>
        <end position="451"/>
    </location>
</feature>
<gene>
    <name evidence="2" type="ORF">QQ020_25285</name>
</gene>
<feature type="transmembrane region" description="Helical" evidence="1">
    <location>
        <begin position="882"/>
        <end position="902"/>
    </location>
</feature>
<dbReference type="RefSeq" id="WP_346760890.1">
    <property type="nucleotide sequence ID" value="NZ_JAUJEB010000006.1"/>
</dbReference>
<dbReference type="Pfam" id="PF00873">
    <property type="entry name" value="ACR_tran"/>
    <property type="match status" value="1"/>
</dbReference>
<proteinExistence type="predicted"/>
<evidence type="ECO:0000256" key="1">
    <source>
        <dbReference type="SAM" id="Phobius"/>
    </source>
</evidence>
<name>A0ABT8LGK7_9BACT</name>